<gene>
    <name evidence="1" type="ORF">AsAng_0041390</name>
</gene>
<protein>
    <submittedName>
        <fullName evidence="1">Uncharacterized protein</fullName>
    </submittedName>
</protein>
<organism evidence="1 2">
    <name type="scientific">Aureispira anguillae</name>
    <dbReference type="NCBI Taxonomy" id="2864201"/>
    <lineage>
        <taxon>Bacteria</taxon>
        <taxon>Pseudomonadati</taxon>
        <taxon>Bacteroidota</taxon>
        <taxon>Saprospiria</taxon>
        <taxon>Saprospirales</taxon>
        <taxon>Saprospiraceae</taxon>
        <taxon>Aureispira</taxon>
    </lineage>
</organism>
<accession>A0A915YI27</accession>
<proteinExistence type="predicted"/>
<sequence length="39" mass="4882">MMVDLSFMMNRKQSFHLFDFFTLGHLLYWYKHWQKIALG</sequence>
<keyword evidence="2" id="KW-1185">Reference proteome</keyword>
<evidence type="ECO:0000313" key="2">
    <source>
        <dbReference type="Proteomes" id="UP001060919"/>
    </source>
</evidence>
<name>A0A915YI27_9BACT</name>
<dbReference type="AlphaFoldDB" id="A0A915YI27"/>
<dbReference type="Proteomes" id="UP001060919">
    <property type="component" value="Chromosome"/>
</dbReference>
<evidence type="ECO:0000313" key="1">
    <source>
        <dbReference type="EMBL" id="BDS13402.1"/>
    </source>
</evidence>
<reference evidence="1" key="1">
    <citation type="submission" date="2022-09" db="EMBL/GenBank/DDBJ databases">
        <title>Aureispira anguillicida sp. nov., isolated from Leptocephalus of Japanese eel Anguilla japonica.</title>
        <authorList>
            <person name="Yuasa K."/>
            <person name="Mekata T."/>
            <person name="Ikunari K."/>
        </authorList>
    </citation>
    <scope>NUCLEOTIDE SEQUENCE</scope>
    <source>
        <strain evidence="1">EL160426</strain>
    </source>
</reference>
<dbReference type="EMBL" id="AP026867">
    <property type="protein sequence ID" value="BDS13402.1"/>
    <property type="molecule type" value="Genomic_DNA"/>
</dbReference>
<dbReference type="KEGG" id="aup:AsAng_0041390"/>